<organism evidence="1 2">
    <name type="scientific">Trichonephila inaurata madagascariensis</name>
    <dbReference type="NCBI Taxonomy" id="2747483"/>
    <lineage>
        <taxon>Eukaryota</taxon>
        <taxon>Metazoa</taxon>
        <taxon>Ecdysozoa</taxon>
        <taxon>Arthropoda</taxon>
        <taxon>Chelicerata</taxon>
        <taxon>Arachnida</taxon>
        <taxon>Araneae</taxon>
        <taxon>Araneomorphae</taxon>
        <taxon>Entelegynae</taxon>
        <taxon>Araneoidea</taxon>
        <taxon>Nephilidae</taxon>
        <taxon>Trichonephila</taxon>
        <taxon>Trichonephila inaurata</taxon>
    </lineage>
</organism>
<proteinExistence type="predicted"/>
<protein>
    <submittedName>
        <fullName evidence="1">Uncharacterized protein</fullName>
    </submittedName>
</protein>
<name>A0A8X6YU05_9ARAC</name>
<dbReference type="EMBL" id="BMAV01022626">
    <property type="protein sequence ID" value="GFY77739.1"/>
    <property type="molecule type" value="Genomic_DNA"/>
</dbReference>
<gene>
    <name evidence="1" type="ORF">TNIN_169831</name>
</gene>
<sequence length="127" mass="14584">MQSVKASLTRNENYYGYHPYIITCLQEVRVLSKNKNNSLRFYLKVKLGKSFQPFPSLPSNPFPRIDSSTDFPSSQVCPEGCRVQLFPSLFCGRDSNLDPPMHPSTGDLWLNNYGYELTVQCRLLPSW</sequence>
<reference evidence="1" key="1">
    <citation type="submission" date="2020-08" db="EMBL/GenBank/DDBJ databases">
        <title>Multicomponent nature underlies the extraordinary mechanical properties of spider dragline silk.</title>
        <authorList>
            <person name="Kono N."/>
            <person name="Nakamura H."/>
            <person name="Mori M."/>
            <person name="Yoshida Y."/>
            <person name="Ohtoshi R."/>
            <person name="Malay A.D."/>
            <person name="Moran D.A.P."/>
            <person name="Tomita M."/>
            <person name="Numata K."/>
            <person name="Arakawa K."/>
        </authorList>
    </citation>
    <scope>NUCLEOTIDE SEQUENCE</scope>
</reference>
<keyword evidence="2" id="KW-1185">Reference proteome</keyword>
<comment type="caution">
    <text evidence="1">The sequence shown here is derived from an EMBL/GenBank/DDBJ whole genome shotgun (WGS) entry which is preliminary data.</text>
</comment>
<dbReference type="Proteomes" id="UP000886998">
    <property type="component" value="Unassembled WGS sequence"/>
</dbReference>
<evidence type="ECO:0000313" key="1">
    <source>
        <dbReference type="EMBL" id="GFY77739.1"/>
    </source>
</evidence>
<accession>A0A8X6YU05</accession>
<dbReference type="AlphaFoldDB" id="A0A8X6YU05"/>
<evidence type="ECO:0000313" key="2">
    <source>
        <dbReference type="Proteomes" id="UP000886998"/>
    </source>
</evidence>